<dbReference type="OrthoDB" id="1550485at2"/>
<dbReference type="AlphaFoldDB" id="A0A212U9J3"/>
<sequence length="253" mass="28510">MTASDQYILEVIARRSVTPVHLGDARLYSILSIIRNWAGSALNDIKLSGSSAKNLVVQGQPDTDIFISIKSSSDATLKTIYESLNSTLRSNGIIASKRTVALNINYNGLDIDLVPGKVQPGYKIWHSLYNSESDSWLQTNIDEHIKIVKNSGRDQEIRAIKIWAKQNQLKFPSLYLESLVIDALYNRSKENLATNIFIVFKFLNENVELRRVVDPANTNNVLSSYMLTSREKQNIAKAAGKAYNENYWNNIIN</sequence>
<dbReference type="Proteomes" id="UP000198131">
    <property type="component" value="Unassembled WGS sequence"/>
</dbReference>
<dbReference type="RefSeq" id="WP_141106545.1">
    <property type="nucleotide sequence ID" value="NZ_FYEW01000002.1"/>
</dbReference>
<dbReference type="EMBL" id="FYEW01000002">
    <property type="protein sequence ID" value="SNC74958.1"/>
    <property type="molecule type" value="Genomic_DNA"/>
</dbReference>
<proteinExistence type="predicted"/>
<evidence type="ECO:0000313" key="1">
    <source>
        <dbReference type="EMBL" id="SNC74958.1"/>
    </source>
</evidence>
<keyword evidence="2" id="KW-1185">Reference proteome</keyword>
<protein>
    <recommendedName>
        <fullName evidence="3">Nucleotidyltransferase</fullName>
    </recommendedName>
</protein>
<organism evidence="1 2">
    <name type="scientific">Hymenobacter gelipurpurascens</name>
    <dbReference type="NCBI Taxonomy" id="89968"/>
    <lineage>
        <taxon>Bacteria</taxon>
        <taxon>Pseudomonadati</taxon>
        <taxon>Bacteroidota</taxon>
        <taxon>Cytophagia</taxon>
        <taxon>Cytophagales</taxon>
        <taxon>Hymenobacteraceae</taxon>
        <taxon>Hymenobacter</taxon>
    </lineage>
</organism>
<dbReference type="Gene3D" id="3.30.460.10">
    <property type="entry name" value="Beta Polymerase, domain 2"/>
    <property type="match status" value="1"/>
</dbReference>
<gene>
    <name evidence="1" type="ORF">SAMN06265337_2633</name>
</gene>
<evidence type="ECO:0000313" key="2">
    <source>
        <dbReference type="Proteomes" id="UP000198131"/>
    </source>
</evidence>
<dbReference type="InterPro" id="IPR043519">
    <property type="entry name" value="NT_sf"/>
</dbReference>
<accession>A0A212U9J3</accession>
<name>A0A212U9J3_9BACT</name>
<reference evidence="2" key="1">
    <citation type="submission" date="2017-06" db="EMBL/GenBank/DDBJ databases">
        <authorList>
            <person name="Varghese N."/>
            <person name="Submissions S."/>
        </authorList>
    </citation>
    <scope>NUCLEOTIDE SEQUENCE [LARGE SCALE GENOMIC DNA]</scope>
    <source>
        <strain evidence="2">DSM 11116</strain>
    </source>
</reference>
<evidence type="ECO:0008006" key="3">
    <source>
        <dbReference type="Google" id="ProtNLM"/>
    </source>
</evidence>
<dbReference type="SUPFAM" id="SSF81301">
    <property type="entry name" value="Nucleotidyltransferase"/>
    <property type="match status" value="1"/>
</dbReference>